<dbReference type="AlphaFoldDB" id="A0A6F8VE53"/>
<gene>
    <name evidence="2" type="ORF">SKTS_28500</name>
</gene>
<dbReference type="Gene3D" id="3.40.190.10">
    <property type="entry name" value="Periplasmic binding protein-like II"/>
    <property type="match status" value="2"/>
</dbReference>
<feature type="signal peptide" evidence="1">
    <location>
        <begin position="1"/>
        <end position="45"/>
    </location>
</feature>
<dbReference type="PANTHER" id="PTHR35841:SF1">
    <property type="entry name" value="PHOSPHONATES-BINDING PERIPLASMIC PROTEIN"/>
    <property type="match status" value="1"/>
</dbReference>
<protein>
    <submittedName>
        <fullName evidence="2">ABC transporter substrate-binding protein</fullName>
    </submittedName>
</protein>
<keyword evidence="1" id="KW-0732">Signal</keyword>
<evidence type="ECO:0000256" key="1">
    <source>
        <dbReference type="SAM" id="SignalP"/>
    </source>
</evidence>
<organism evidence="2 3">
    <name type="scientific">Sulfurimicrobium lacus</name>
    <dbReference type="NCBI Taxonomy" id="2715678"/>
    <lineage>
        <taxon>Bacteria</taxon>
        <taxon>Pseudomonadati</taxon>
        <taxon>Pseudomonadota</taxon>
        <taxon>Betaproteobacteria</taxon>
        <taxon>Nitrosomonadales</taxon>
        <taxon>Sulfuricellaceae</taxon>
        <taxon>Sulfurimicrobium</taxon>
    </lineage>
</organism>
<dbReference type="Pfam" id="PF12974">
    <property type="entry name" value="Phosphonate-bd"/>
    <property type="match status" value="1"/>
</dbReference>
<dbReference type="EMBL" id="AP022853">
    <property type="protein sequence ID" value="BCB27964.1"/>
    <property type="molecule type" value="Genomic_DNA"/>
</dbReference>
<keyword evidence="3" id="KW-1185">Reference proteome</keyword>
<dbReference type="KEGG" id="slac:SKTS_28500"/>
<dbReference type="Proteomes" id="UP000502260">
    <property type="component" value="Chromosome"/>
</dbReference>
<evidence type="ECO:0000313" key="3">
    <source>
        <dbReference type="Proteomes" id="UP000502260"/>
    </source>
</evidence>
<sequence>MNMDNATTKDRFSFIRKTPLSLHNPVVALLLCLASFFATSFNAMAQTTYTFAVVPQFEQRKLFAIWKPIVDEVAQRSGLSLKLVATLSVPEFEHGIGQGAFDFVYANPYHIMKVSSSQGYIPLVRDSAPLRGILVVRKDSPIHSPAELDGKTVAFPSPNAIGASLLMRADLARLFKATVKPLYVKTHSSVYLHVVNGLASAGGGVEKTLQEQDPSIRDALKVLYTTREMASHPIAAHPRVPKEVREKLRSALLEFGATREGREMLAKVPMEQVVSTSIDDYAAMRTWGLESLWVDE</sequence>
<dbReference type="SUPFAM" id="SSF53850">
    <property type="entry name" value="Periplasmic binding protein-like II"/>
    <property type="match status" value="1"/>
</dbReference>
<evidence type="ECO:0000313" key="2">
    <source>
        <dbReference type="EMBL" id="BCB27964.1"/>
    </source>
</evidence>
<name>A0A6F8VE53_9PROT</name>
<accession>A0A6F8VE53</accession>
<reference evidence="3" key="1">
    <citation type="submission" date="2020-03" db="EMBL/GenBank/DDBJ databases">
        <title>Complete genome sequence of sulfur-oxidizing bacterium skT11.</title>
        <authorList>
            <person name="Kanda M."/>
            <person name="Kojima H."/>
            <person name="Fukui M."/>
        </authorList>
    </citation>
    <scope>NUCLEOTIDE SEQUENCE [LARGE SCALE GENOMIC DNA]</scope>
    <source>
        <strain evidence="3">skT11</strain>
    </source>
</reference>
<dbReference type="PANTHER" id="PTHR35841">
    <property type="entry name" value="PHOSPHONATES-BINDING PERIPLASMIC PROTEIN"/>
    <property type="match status" value="1"/>
</dbReference>
<feature type="chain" id="PRO_5026209440" evidence="1">
    <location>
        <begin position="46"/>
        <end position="296"/>
    </location>
</feature>
<proteinExistence type="predicted"/>